<organism evidence="2 3">
    <name type="scientific">Porcisia hertigi</name>
    <dbReference type="NCBI Taxonomy" id="2761500"/>
    <lineage>
        <taxon>Eukaryota</taxon>
        <taxon>Discoba</taxon>
        <taxon>Euglenozoa</taxon>
        <taxon>Kinetoplastea</taxon>
        <taxon>Metakinetoplastina</taxon>
        <taxon>Trypanosomatida</taxon>
        <taxon>Trypanosomatidae</taxon>
        <taxon>Leishmaniinae</taxon>
        <taxon>Porcisia</taxon>
    </lineage>
</organism>
<name>A0A836LLT9_9TRYP</name>
<dbReference type="RefSeq" id="XP_067759901.1">
    <property type="nucleotide sequence ID" value="XM_067903701.1"/>
</dbReference>
<evidence type="ECO:0000313" key="3">
    <source>
        <dbReference type="Proteomes" id="UP000674318"/>
    </source>
</evidence>
<evidence type="ECO:0000313" key="2">
    <source>
        <dbReference type="EMBL" id="KAG5511945.1"/>
    </source>
</evidence>
<dbReference type="KEGG" id="phet:94293778"/>
<accession>A0A836LLT9</accession>
<dbReference type="OrthoDB" id="275730at2759"/>
<feature type="compositionally biased region" description="Low complexity" evidence="1">
    <location>
        <begin position="32"/>
        <end position="45"/>
    </location>
</feature>
<dbReference type="AlphaFoldDB" id="A0A836LLT9"/>
<protein>
    <submittedName>
        <fullName evidence="2">Uncharacterized protein</fullName>
    </submittedName>
</protein>
<gene>
    <name evidence="2" type="ORF">JKF63_07770</name>
</gene>
<proteinExistence type="predicted"/>
<feature type="region of interest" description="Disordered" evidence="1">
    <location>
        <begin position="32"/>
        <end position="52"/>
    </location>
</feature>
<reference evidence="2 3" key="1">
    <citation type="submission" date="2021-02" db="EMBL/GenBank/DDBJ databases">
        <title>Porcisia hertigi Genome sequencing and assembly.</title>
        <authorList>
            <person name="Almutairi H."/>
            <person name="Gatherer D."/>
        </authorList>
    </citation>
    <scope>NUCLEOTIDE SEQUENCE [LARGE SCALE GENOMIC DNA]</scope>
    <source>
        <strain evidence="2 3">C119</strain>
    </source>
</reference>
<dbReference type="GeneID" id="94293778"/>
<sequence>MWHRARLLQTLASPQGTVTAAAAAAARASSSSSSSSSAAAAPSSSPLQSPVADGERSFLRNLIPMRVYSTGPPSIYLRHAFLHQDRLIHRFLGALEAVPLPSLPRMLLAEGFQRLLEGEAPQRELRVLFEDAEMECRKMLLHLDVNEGGHRPYHDQRTDLRDREAWHSVTHDPLRRLLAYELYAACSYYARLMAVSSDPYVPAAVSVRTIIASDVRTDHLLVKVTLDFERFPRDVKTGERVGESMPLVVEELMKELLLLERDAFGCFRFDPRGDNHHLVHSLKLADVTKTPQSYSVMLDPLMKRWGNYCVECREIHKGRWKEYRVQCGPEEHRIDSALPLYESVVAKDPITGGTLNMLVHYDEPVCIRHKPSSREEKGNLGHIEVFELAIEAEDRTFWERYFLDR</sequence>
<comment type="caution">
    <text evidence="2">The sequence shown here is derived from an EMBL/GenBank/DDBJ whole genome shotgun (WGS) entry which is preliminary data.</text>
</comment>
<keyword evidence="3" id="KW-1185">Reference proteome</keyword>
<dbReference type="Proteomes" id="UP000674318">
    <property type="component" value="Chromosome 3"/>
</dbReference>
<dbReference type="EMBL" id="JAFJZO010000003">
    <property type="protein sequence ID" value="KAG5511945.1"/>
    <property type="molecule type" value="Genomic_DNA"/>
</dbReference>
<evidence type="ECO:0000256" key="1">
    <source>
        <dbReference type="SAM" id="MobiDB-lite"/>
    </source>
</evidence>